<evidence type="ECO:0000313" key="12">
    <source>
        <dbReference type="EMBL" id="BDA39307.1"/>
    </source>
</evidence>
<protein>
    <recommendedName>
        <fullName evidence="3 9">DNA repair protein RecN</fullName>
    </recommendedName>
    <alternativeName>
        <fullName evidence="8 9">Recombination protein N</fullName>
    </alternativeName>
</protein>
<dbReference type="Proteomes" id="UP001319803">
    <property type="component" value="Chromosome"/>
</dbReference>
<comment type="similarity">
    <text evidence="2 9">Belongs to the RecN family.</text>
</comment>
<dbReference type="NCBIfam" id="TIGR00634">
    <property type="entry name" value="recN"/>
    <property type="match status" value="1"/>
</dbReference>
<comment type="function">
    <text evidence="1 9">May be involved in recombinational repair of damaged DNA.</text>
</comment>
<dbReference type="InterPro" id="IPR004604">
    <property type="entry name" value="DNA_recomb/repair_RecN"/>
</dbReference>
<gene>
    <name evidence="12" type="ORF">CPARK_000014600</name>
</gene>
<evidence type="ECO:0000256" key="2">
    <source>
        <dbReference type="ARBA" id="ARBA00009441"/>
    </source>
</evidence>
<evidence type="ECO:0000256" key="7">
    <source>
        <dbReference type="ARBA" id="ARBA00023204"/>
    </source>
</evidence>
<dbReference type="Gene3D" id="3.40.50.300">
    <property type="entry name" value="P-loop containing nucleotide triphosphate hydrolases"/>
    <property type="match status" value="2"/>
</dbReference>
<dbReference type="PANTHER" id="PTHR11059:SF0">
    <property type="entry name" value="DNA REPAIR PROTEIN RECN"/>
    <property type="match status" value="1"/>
</dbReference>
<reference evidence="12 13" key="1">
    <citation type="submission" date="2021-08" db="EMBL/GenBank/DDBJ databases">
        <title>Endosymbiont genome of Braarudosphaera bigelowii.</title>
        <authorList>
            <person name="Suzuki S."/>
            <person name="Ishida K."/>
        </authorList>
    </citation>
    <scope>NUCLEOTIDE SEQUENCE [LARGE SCALE GENOMIC DNA]</scope>
    <source>
        <strain evidence="12">CPSB-1</strain>
    </source>
</reference>
<keyword evidence="6" id="KW-0067">ATP-binding</keyword>
<dbReference type="PIRSF" id="PIRSF003128">
    <property type="entry name" value="RecN"/>
    <property type="match status" value="1"/>
</dbReference>
<dbReference type="InterPro" id="IPR003395">
    <property type="entry name" value="RecF/RecN/SMC_N"/>
</dbReference>
<evidence type="ECO:0000256" key="9">
    <source>
        <dbReference type="PIRNR" id="PIRNR003128"/>
    </source>
</evidence>
<keyword evidence="13" id="KW-1185">Reference proteome</keyword>
<accession>A0ABM7U3X1</accession>
<evidence type="ECO:0000256" key="1">
    <source>
        <dbReference type="ARBA" id="ARBA00003618"/>
    </source>
</evidence>
<evidence type="ECO:0000256" key="8">
    <source>
        <dbReference type="ARBA" id="ARBA00033408"/>
    </source>
</evidence>
<evidence type="ECO:0000313" key="13">
    <source>
        <dbReference type="Proteomes" id="UP001319803"/>
    </source>
</evidence>
<feature type="domain" description="RecF/RecN/SMC N-terminal" evidence="11">
    <location>
        <begin position="2"/>
        <end position="506"/>
    </location>
</feature>
<organism evidence="12 13">
    <name type="scientific">cyanobacterium endosymbiont of Braarudosphaera bigelowii</name>
    <dbReference type="NCBI Taxonomy" id="1285375"/>
    <lineage>
        <taxon>Bacteria</taxon>
        <taxon>Bacillati</taxon>
        <taxon>Cyanobacteriota</taxon>
        <taxon>Cyanophyceae</taxon>
        <taxon>Oscillatoriophycideae</taxon>
        <taxon>Chroococcales</taxon>
        <taxon>Aphanothecaceae</taxon>
        <taxon>Candidatus Atelocyanobacterium</taxon>
        <taxon>Candidatus Atelocyanobacterium thalassae</taxon>
    </lineage>
</organism>
<evidence type="ECO:0000256" key="5">
    <source>
        <dbReference type="ARBA" id="ARBA00022763"/>
    </source>
</evidence>
<evidence type="ECO:0000256" key="4">
    <source>
        <dbReference type="ARBA" id="ARBA00022741"/>
    </source>
</evidence>
<dbReference type="InterPro" id="IPR027417">
    <property type="entry name" value="P-loop_NTPase"/>
</dbReference>
<evidence type="ECO:0000259" key="11">
    <source>
        <dbReference type="Pfam" id="PF02463"/>
    </source>
</evidence>
<evidence type="ECO:0000256" key="10">
    <source>
        <dbReference type="SAM" id="Coils"/>
    </source>
</evidence>
<name>A0ABM7U3X1_9CHRO</name>
<proteinExistence type="inferred from homology"/>
<dbReference type="PANTHER" id="PTHR11059">
    <property type="entry name" value="DNA REPAIR PROTEIN RECN"/>
    <property type="match status" value="1"/>
</dbReference>
<dbReference type="Pfam" id="PF02463">
    <property type="entry name" value="SMC_N"/>
    <property type="match status" value="1"/>
</dbReference>
<keyword evidence="10" id="KW-0175">Coiled coil</keyword>
<keyword evidence="7 9" id="KW-0234">DNA repair</keyword>
<dbReference type="CDD" id="cd03241">
    <property type="entry name" value="ABC_RecN"/>
    <property type="match status" value="1"/>
</dbReference>
<evidence type="ECO:0000256" key="3">
    <source>
        <dbReference type="ARBA" id="ARBA00021315"/>
    </source>
</evidence>
<dbReference type="SUPFAM" id="SSF52540">
    <property type="entry name" value="P-loop containing nucleoside triphosphate hydrolases"/>
    <property type="match status" value="1"/>
</dbReference>
<feature type="coiled-coil region" evidence="10">
    <location>
        <begin position="337"/>
        <end position="397"/>
    </location>
</feature>
<keyword evidence="4" id="KW-0547">Nucleotide-binding</keyword>
<dbReference type="RefSeq" id="WP_229637380.1">
    <property type="nucleotide sequence ID" value="NZ_AP024987.1"/>
</dbReference>
<keyword evidence="5 9" id="KW-0227">DNA damage</keyword>
<sequence length="586" mass="68001">MLSLLQIKNFALIDNLTVAFNSGLNVLTGETGTGKSIILDAIDIVLGGRINQRLIRIKTQHVFIEATFETNKLVLSLLQEHKINCYKDKKIIFSREFFLYGKAIRSRFRINGTLVKSQLIKQLRHLLIEITAQDRTSQLIDSIRQRELLDLYGRNFILREKELVKFNYENVQVLEKKLNKNKIFRTEYLKHLTLLKNQFKELKEIQLVDKDELESLQKEYDRHSHSAELRKLSYQIFKLLYQSENEIPAVIDCLSIIEALFLKMMEYDKSVQPLIEMLRSISIQVIDIGEEINRYGYRLDTDPQALEELENKIHLMKQFCRKYNISSTDLIDHHKKITLELNNLENYDRSIEHLEKELLLSKKQLLDSCQKLTMLRKKAAKKLEKKLIEELKSLSMEKVVFICKVSPSFISIHGNDQVDFYFSPNEGEKIQLLSRTASGGEMSRFSLALKACFMKSEESTKSLIFDEIDTGVSGRIAQVIAEKLYNLSTNHQVLCVTHQPLVAAMAISHLHVEKYIIQEELITKNQDSTISKVLEPRTVVRIRNLNNIHDRKQELAKLTGGNSSEDAMEFIESLLIQANFYRSSKQ</sequence>
<dbReference type="EMBL" id="AP024987">
    <property type="protein sequence ID" value="BDA39307.1"/>
    <property type="molecule type" value="Genomic_DNA"/>
</dbReference>
<evidence type="ECO:0000256" key="6">
    <source>
        <dbReference type="ARBA" id="ARBA00022840"/>
    </source>
</evidence>